<gene>
    <name evidence="1" type="ORF">CUESP1_1274</name>
</gene>
<dbReference type="EMBL" id="LT669839">
    <property type="protein sequence ID" value="SHD76646.1"/>
    <property type="molecule type" value="Genomic_DNA"/>
</dbReference>
<dbReference type="Proteomes" id="UP000245423">
    <property type="component" value="Chromosome 1"/>
</dbReference>
<organism evidence="1 2">
    <name type="scientific">[Clostridium] ultunense Esp</name>
    <dbReference type="NCBI Taxonomy" id="1288971"/>
    <lineage>
        <taxon>Bacteria</taxon>
        <taxon>Bacillati</taxon>
        <taxon>Bacillota</taxon>
        <taxon>Tissierellia</taxon>
        <taxon>Tissierellales</taxon>
        <taxon>Tepidimicrobiaceae</taxon>
        <taxon>Schnuerera</taxon>
    </lineage>
</organism>
<reference evidence="1 2" key="1">
    <citation type="submission" date="2016-11" db="EMBL/GenBank/DDBJ databases">
        <authorList>
            <person name="Manzoor S."/>
        </authorList>
    </citation>
    <scope>NUCLEOTIDE SEQUENCE [LARGE SCALE GENOMIC DNA]</scope>
    <source>
        <strain evidence="1">Clostridium ultunense strain Esp</strain>
    </source>
</reference>
<name>M1ZK13_9FIRM</name>
<protein>
    <submittedName>
        <fullName evidence="1">Uncharacterized protein</fullName>
    </submittedName>
</protein>
<keyword evidence="2" id="KW-1185">Reference proteome</keyword>
<evidence type="ECO:0000313" key="2">
    <source>
        <dbReference type="Proteomes" id="UP000245423"/>
    </source>
</evidence>
<proteinExistence type="predicted"/>
<sequence length="208" mass="24663">MIICVLDKTLEYENNKDILDTMFNEINDIVSDTNLIFSHLIIDGLEVYNDYYDYFLDNIRNIEEVTVVTKTVKKMSEEILLSTVDYLERAIPEIEILSNEFYKTPSRESWKKLMDLIEGIKWIMDTFAAIDYNEQLKNIVNSYEEWNIYAKDIYELNELIIEFEEILENSDFVSTADILSYEIIPLFNNMKEKLLKLISEEVEINDID</sequence>
<evidence type="ECO:0000313" key="1">
    <source>
        <dbReference type="EMBL" id="SHD76646.1"/>
    </source>
</evidence>
<accession>M1ZK13</accession>
<dbReference type="HOGENOM" id="CLU_118911_0_0_9"/>
<dbReference type="RefSeq" id="WP_005584541.1">
    <property type="nucleotide sequence ID" value="NZ_LT669839.1"/>
</dbReference>
<dbReference type="OrthoDB" id="1683192at2"/>
<dbReference type="AlphaFoldDB" id="M1ZK13"/>